<keyword evidence="2" id="KW-0687">Ribonucleoprotein</keyword>
<keyword evidence="1" id="KW-1185">Reference proteome</keyword>
<proteinExistence type="predicted"/>
<reference evidence="2" key="1">
    <citation type="submission" date="2025-08" db="UniProtKB">
        <authorList>
            <consortium name="RefSeq"/>
        </authorList>
    </citation>
    <scope>IDENTIFICATION</scope>
</reference>
<evidence type="ECO:0000313" key="2">
    <source>
        <dbReference type="RefSeq" id="XP_024936360.1"/>
    </source>
</evidence>
<dbReference type="AlphaFoldDB" id="A0AAJ7R9G2"/>
<dbReference type="CTD" id="64965"/>
<gene>
    <name evidence="2" type="primary">LOC107263235</name>
</gene>
<dbReference type="RefSeq" id="XP_024936360.1">
    <property type="nucleotide sequence ID" value="XM_025080592.1"/>
</dbReference>
<evidence type="ECO:0000313" key="1">
    <source>
        <dbReference type="Proteomes" id="UP000694920"/>
    </source>
</evidence>
<name>A0AAJ7R9G2_CEPCN</name>
<dbReference type="GO" id="GO:0005840">
    <property type="term" value="C:ribosome"/>
    <property type="evidence" value="ECO:0007669"/>
    <property type="project" value="UniProtKB-KW"/>
</dbReference>
<sequence>MAFTGSCAIILRFSNLKTVVRSGSNVSAITSNVTHRLANTRLYATEHNDQATKKDTEKLEKPMSKAMKAYLERAKQHDEFMVNQTQDYQIGKRHLANIMGEDPDEFTQRDIDAAIEYLFPSGLYDRKAKPMFKPPEEIFPKRKAAEFDSSGRPYHSMFYTCKPNYYQTLYDLVEKFNSLNEFEDRMIQKGLSPDPENAIDLTGSLWMPKAEIEKLILEVLNDHEYAYLVTSLERLVDHPYSYTIKPEIMQYRKTLMSQTAGLIIPPLQYDANGRPFIYIVQENQQEAKSLSSAMAQVK</sequence>
<dbReference type="GeneID" id="107263235"/>
<dbReference type="KEGG" id="ccin:107263235"/>
<organism evidence="1 2">
    <name type="scientific">Cephus cinctus</name>
    <name type="common">Wheat stem sawfly</name>
    <dbReference type="NCBI Taxonomy" id="211228"/>
    <lineage>
        <taxon>Eukaryota</taxon>
        <taxon>Metazoa</taxon>
        <taxon>Ecdysozoa</taxon>
        <taxon>Arthropoda</taxon>
        <taxon>Hexapoda</taxon>
        <taxon>Insecta</taxon>
        <taxon>Pterygota</taxon>
        <taxon>Neoptera</taxon>
        <taxon>Endopterygota</taxon>
        <taxon>Hymenoptera</taxon>
        <taxon>Cephoidea</taxon>
        <taxon>Cephidae</taxon>
        <taxon>Cephus</taxon>
    </lineage>
</organism>
<keyword evidence="2" id="KW-0689">Ribosomal protein</keyword>
<protein>
    <submittedName>
        <fullName evidence="2">28S ribosomal protein S9, mitochondrial</fullName>
    </submittedName>
</protein>
<dbReference type="Proteomes" id="UP000694920">
    <property type="component" value="Unplaced"/>
</dbReference>
<accession>A0AAJ7R9G2</accession>